<dbReference type="SMART" id="SM00229">
    <property type="entry name" value="RasGEFN"/>
    <property type="match status" value="1"/>
</dbReference>
<dbReference type="InterPro" id="IPR001895">
    <property type="entry name" value="RASGEF_cat_dom"/>
</dbReference>
<feature type="compositionally biased region" description="Polar residues" evidence="3">
    <location>
        <begin position="857"/>
        <end position="880"/>
    </location>
</feature>
<evidence type="ECO:0000313" key="8">
    <source>
        <dbReference type="EMBL" id="CAF0908901.1"/>
    </source>
</evidence>
<organism evidence="7 9">
    <name type="scientific">Rotaria sordida</name>
    <dbReference type="NCBI Taxonomy" id="392033"/>
    <lineage>
        <taxon>Eukaryota</taxon>
        <taxon>Metazoa</taxon>
        <taxon>Spiralia</taxon>
        <taxon>Gnathifera</taxon>
        <taxon>Rotifera</taxon>
        <taxon>Eurotatoria</taxon>
        <taxon>Bdelloidea</taxon>
        <taxon>Philodinida</taxon>
        <taxon>Philodinidae</taxon>
        <taxon>Rotaria</taxon>
    </lineage>
</organism>
<dbReference type="Proteomes" id="UP000663889">
    <property type="component" value="Unassembled WGS sequence"/>
</dbReference>
<proteinExistence type="predicted"/>
<dbReference type="Pfam" id="PF00788">
    <property type="entry name" value="RA"/>
    <property type="match status" value="1"/>
</dbReference>
<dbReference type="GO" id="GO:0007265">
    <property type="term" value="P:Ras protein signal transduction"/>
    <property type="evidence" value="ECO:0007669"/>
    <property type="project" value="TreeGrafter"/>
</dbReference>
<dbReference type="GO" id="GO:0005085">
    <property type="term" value="F:guanyl-nucleotide exchange factor activity"/>
    <property type="evidence" value="ECO:0007669"/>
    <property type="project" value="UniProtKB-KW"/>
</dbReference>
<dbReference type="PANTHER" id="PTHR23113">
    <property type="entry name" value="GUANINE NUCLEOTIDE EXCHANGE FACTOR"/>
    <property type="match status" value="1"/>
</dbReference>
<dbReference type="Pfam" id="PF00617">
    <property type="entry name" value="RasGEF"/>
    <property type="match status" value="1"/>
</dbReference>
<comment type="caution">
    <text evidence="7">The sequence shown here is derived from an EMBL/GenBank/DDBJ whole genome shotgun (WGS) entry which is preliminary data.</text>
</comment>
<dbReference type="InterPro" id="IPR029071">
    <property type="entry name" value="Ubiquitin-like_domsf"/>
</dbReference>
<evidence type="ECO:0000259" key="6">
    <source>
        <dbReference type="PROSITE" id="PS50212"/>
    </source>
</evidence>
<dbReference type="SMART" id="SM00147">
    <property type="entry name" value="RasGEF"/>
    <property type="match status" value="1"/>
</dbReference>
<feature type="domain" description="N-terminal Ras-GEF" evidence="6">
    <location>
        <begin position="161"/>
        <end position="287"/>
    </location>
</feature>
<feature type="domain" description="Ras-associating" evidence="5">
    <location>
        <begin position="769"/>
        <end position="849"/>
    </location>
</feature>
<dbReference type="InterPro" id="IPR008937">
    <property type="entry name" value="Ras-like_GEF"/>
</dbReference>
<dbReference type="PANTHER" id="PTHR23113:SF312">
    <property type="entry name" value="RAL GUANINE NUCLEOTIDE DISSOCIATION STIMULATOR-LIKE, ISOFORM E"/>
    <property type="match status" value="1"/>
</dbReference>
<dbReference type="SUPFAM" id="SSF54236">
    <property type="entry name" value="Ubiquitin-like"/>
    <property type="match status" value="1"/>
</dbReference>
<dbReference type="Gene3D" id="3.10.20.90">
    <property type="entry name" value="Phosphatidylinositol 3-kinase Catalytic Subunit, Chain A, domain 1"/>
    <property type="match status" value="1"/>
</dbReference>
<evidence type="ECO:0000256" key="3">
    <source>
        <dbReference type="SAM" id="MobiDB-lite"/>
    </source>
</evidence>
<evidence type="ECO:0000256" key="1">
    <source>
        <dbReference type="ARBA" id="ARBA00022658"/>
    </source>
</evidence>
<sequence>MLFDEVSLEFEDSSSEPTSPPVLRPSLSTPSIITHRTWSPTSSRSIERQSFQPSIEDFNLFNKFVSNVRASFQEKNLFKPLIQLYSRYNNNNNHENIEQPQFICEERQENAIFKIYLKRLRQKPSTSSESSSNSHTVADDQDEQNESSTNDHSALLYSTIKIYQLKAGTIEKIVECLTNKHGDLDTTHMHILFSTYRIYTNTRTLIDTILSRYKAVVPASLDMTEEVRQKTLKSLSIALICLLTAYKEDFYEPPYYTTLNYLFKQTIDIDVQNQCQSLLDRFLNEENIPRLDSNIFTFTQDIDNNNNSKNLHSDDIYNQKGFDWNTPRNFLEMSHVVIAEQLTIFDAKLLKCVLPHECLTMRGNSNKRRGLNSNHILSTVDKTIEQFNAVVNRVIATILKEQNEQTRARIIEKWIDIAFECRKLKNFSSLTAILNGLLSGCIYRLNKTWSHINLNYRSILNELKNIFGSSADRKQARAILHKQLDEIRLTLPENNTEGTAKYVDLTTAMNATLDKKPRSKKIRNQKKPMIGTVPYLGLYLSDLTYIDSAHDNYININENNKSSQKLINFEKHRKQFEILAQIKLFQSAANAYTTLQSLSYFKHWFDNVQIYTDAESWELSYQFEPKTIDNTDKQHILKEDLSPTNRLRPLKAFPSEVSLESLMTPNNQTRVTSSKLGGSLHSSPSLNSFDKISLISNNSFPQRQQSINNLTKKKIHSTHSRSSSASSFLTKDSSSQGYMSAQASPANSLANCTLNTVENDTLIAKVRLVGRDDLLYKKVRIGNNERTSNVLKTILEKFGLDPSTYDNYCIEQQLPNRRFVLLDHCNVFYALVRQSDDEQVELIVRKKGQQEPEQIKTRSYFNPSHNRTPSGLSISSLNSR</sequence>
<dbReference type="PROSITE" id="PS00720">
    <property type="entry name" value="RASGEF"/>
    <property type="match status" value="1"/>
</dbReference>
<gene>
    <name evidence="8" type="ORF">SEV965_LOCUS6035</name>
    <name evidence="7" type="ORF">ZHD862_LOCUS7359</name>
</gene>
<name>A0A813ZM81_9BILA</name>
<evidence type="ECO:0000256" key="2">
    <source>
        <dbReference type="PROSITE-ProRule" id="PRU00168"/>
    </source>
</evidence>
<dbReference type="CDD" id="cd00155">
    <property type="entry name" value="RasGEF"/>
    <property type="match status" value="1"/>
</dbReference>
<feature type="domain" description="Ras-GEF" evidence="4">
    <location>
        <begin position="334"/>
        <end position="626"/>
    </location>
</feature>
<dbReference type="Pfam" id="PF00618">
    <property type="entry name" value="RasGEF_N"/>
    <property type="match status" value="1"/>
</dbReference>
<dbReference type="PROSITE" id="PS50009">
    <property type="entry name" value="RASGEF_CAT"/>
    <property type="match status" value="1"/>
</dbReference>
<dbReference type="Gene3D" id="1.20.870.10">
    <property type="entry name" value="Son of sevenless (SoS) protein Chain: S domain 1"/>
    <property type="match status" value="1"/>
</dbReference>
<keyword evidence="1 2" id="KW-0344">Guanine-nucleotide releasing factor</keyword>
<evidence type="ECO:0000259" key="4">
    <source>
        <dbReference type="PROSITE" id="PS50009"/>
    </source>
</evidence>
<evidence type="ECO:0000313" key="9">
    <source>
        <dbReference type="Proteomes" id="UP000663864"/>
    </source>
</evidence>
<reference evidence="7" key="1">
    <citation type="submission" date="2021-02" db="EMBL/GenBank/DDBJ databases">
        <authorList>
            <person name="Nowell W R."/>
        </authorList>
    </citation>
    <scope>NUCLEOTIDE SEQUENCE</scope>
</reference>
<feature type="region of interest" description="Disordered" evidence="3">
    <location>
        <begin position="124"/>
        <end position="150"/>
    </location>
</feature>
<dbReference type="Proteomes" id="UP000663864">
    <property type="component" value="Unassembled WGS sequence"/>
</dbReference>
<feature type="compositionally biased region" description="Acidic residues" evidence="3">
    <location>
        <begin position="1"/>
        <end position="14"/>
    </location>
</feature>
<accession>A0A813ZM81</accession>
<protein>
    <submittedName>
        <fullName evidence="7">Uncharacterized protein</fullName>
    </submittedName>
</protein>
<dbReference type="AlphaFoldDB" id="A0A813ZM81"/>
<dbReference type="InterPro" id="IPR036964">
    <property type="entry name" value="RASGEF_cat_dom_sf"/>
</dbReference>
<dbReference type="Gene3D" id="1.10.840.10">
    <property type="entry name" value="Ras guanine-nucleotide exchange factors catalytic domain"/>
    <property type="match status" value="1"/>
</dbReference>
<dbReference type="EMBL" id="CAJNOU010000192">
    <property type="protein sequence ID" value="CAF0908901.1"/>
    <property type="molecule type" value="Genomic_DNA"/>
</dbReference>
<feature type="region of interest" description="Disordered" evidence="3">
    <location>
        <begin position="1"/>
        <end position="25"/>
    </location>
</feature>
<dbReference type="InterPro" id="IPR000651">
    <property type="entry name" value="Ras-like_Gua-exchang_fac_N"/>
</dbReference>
<dbReference type="InterPro" id="IPR019804">
    <property type="entry name" value="Ras_G-nucl-exch_fac_CS"/>
</dbReference>
<dbReference type="PROSITE" id="PS50200">
    <property type="entry name" value="RA"/>
    <property type="match status" value="1"/>
</dbReference>
<evidence type="ECO:0000259" key="5">
    <source>
        <dbReference type="PROSITE" id="PS50200"/>
    </source>
</evidence>
<feature type="compositionally biased region" description="Low complexity" evidence="3">
    <location>
        <begin position="125"/>
        <end position="134"/>
    </location>
</feature>
<dbReference type="EMBL" id="CAJNOT010000222">
    <property type="protein sequence ID" value="CAF0900455.1"/>
    <property type="molecule type" value="Genomic_DNA"/>
</dbReference>
<dbReference type="SUPFAM" id="SSF48366">
    <property type="entry name" value="Ras GEF"/>
    <property type="match status" value="1"/>
</dbReference>
<dbReference type="InterPro" id="IPR000159">
    <property type="entry name" value="RA_dom"/>
</dbReference>
<dbReference type="InterPro" id="IPR023578">
    <property type="entry name" value="Ras_GEF_dom_sf"/>
</dbReference>
<feature type="region of interest" description="Disordered" evidence="3">
    <location>
        <begin position="848"/>
        <end position="880"/>
    </location>
</feature>
<evidence type="ECO:0000313" key="7">
    <source>
        <dbReference type="EMBL" id="CAF0900455.1"/>
    </source>
</evidence>
<dbReference type="PROSITE" id="PS50212">
    <property type="entry name" value="RASGEF_NTER"/>
    <property type="match status" value="1"/>
</dbReference>
<dbReference type="GO" id="GO:0005886">
    <property type="term" value="C:plasma membrane"/>
    <property type="evidence" value="ECO:0007669"/>
    <property type="project" value="TreeGrafter"/>
</dbReference>